<evidence type="ECO:0000256" key="1">
    <source>
        <dbReference type="ARBA" id="ARBA00001412"/>
    </source>
</evidence>
<dbReference type="AlphaFoldDB" id="A0A1R3JA32"/>
<dbReference type="FunFam" id="2.60.120.260:FF:000142">
    <property type="entry name" value="Beta-galactosidase"/>
    <property type="match status" value="1"/>
</dbReference>
<keyword evidence="8 9" id="KW-0326">Glycosidase</keyword>
<dbReference type="EMBL" id="AWUE01016435">
    <property type="protein sequence ID" value="OMO91657.1"/>
    <property type="molecule type" value="Genomic_DNA"/>
</dbReference>
<evidence type="ECO:0000256" key="3">
    <source>
        <dbReference type="ARBA" id="ARBA00009809"/>
    </source>
</evidence>
<dbReference type="GO" id="GO:0048046">
    <property type="term" value="C:apoplast"/>
    <property type="evidence" value="ECO:0007669"/>
    <property type="project" value="UniProtKB-SubCell"/>
</dbReference>
<dbReference type="EC" id="3.2.1.23" evidence="4 9"/>
<feature type="domain" description="Beta-galactosidase galactose-binding" evidence="13">
    <location>
        <begin position="264"/>
        <end position="331"/>
    </location>
</feature>
<accession>A0A1R3JA32</accession>
<evidence type="ECO:0000313" key="14">
    <source>
        <dbReference type="EMBL" id="OMO91657.1"/>
    </source>
</evidence>
<comment type="catalytic activity">
    <reaction evidence="1 9">
        <text>Hydrolysis of terminal non-reducing beta-D-galactose residues in beta-D-galactosides.</text>
        <dbReference type="EC" id="3.2.1.23"/>
    </reaction>
</comment>
<dbReference type="SUPFAM" id="SSF49785">
    <property type="entry name" value="Galactose-binding domain-like"/>
    <property type="match status" value="4"/>
</dbReference>
<comment type="subcellular location">
    <subcellularLocation>
        <location evidence="2">Secreted</location>
        <location evidence="2">Extracellular space</location>
        <location evidence="2">Apoplast</location>
    </subcellularLocation>
</comment>
<dbReference type="InterPro" id="IPR001944">
    <property type="entry name" value="Glycoside_Hdrlase_35"/>
</dbReference>
<dbReference type="OrthoDB" id="1657402at2759"/>
<dbReference type="InterPro" id="IPR041392">
    <property type="entry name" value="GHD"/>
</dbReference>
<evidence type="ECO:0000256" key="10">
    <source>
        <dbReference type="RuleBase" id="RU003679"/>
    </source>
</evidence>
<dbReference type="InterPro" id="IPR008979">
    <property type="entry name" value="Galactose-bd-like_sf"/>
</dbReference>
<dbReference type="Pfam" id="PF01301">
    <property type="entry name" value="Glyco_hydro_35"/>
    <property type="match status" value="2"/>
</dbReference>
<dbReference type="Pfam" id="PF17834">
    <property type="entry name" value="GHD"/>
    <property type="match status" value="2"/>
</dbReference>
<dbReference type="InterPro" id="IPR031330">
    <property type="entry name" value="Gly_Hdrlase_35_cat"/>
</dbReference>
<evidence type="ECO:0000256" key="5">
    <source>
        <dbReference type="ARBA" id="ARBA00022523"/>
    </source>
</evidence>
<gene>
    <name evidence="14" type="ORF">COLO4_18201</name>
</gene>
<dbReference type="PRINTS" id="PR00742">
    <property type="entry name" value="GLHYDRLASE35"/>
</dbReference>
<dbReference type="PROSITE" id="PS01182">
    <property type="entry name" value="GLYCOSYL_HYDROL_F35"/>
    <property type="match status" value="1"/>
</dbReference>
<proteinExistence type="inferred from homology"/>
<feature type="domain" description="Glycoside hydrolase 35 catalytic" evidence="11">
    <location>
        <begin position="2"/>
        <end position="133"/>
    </location>
</feature>
<evidence type="ECO:0000313" key="15">
    <source>
        <dbReference type="Proteomes" id="UP000187203"/>
    </source>
</evidence>
<dbReference type="PANTHER" id="PTHR23421">
    <property type="entry name" value="BETA-GALACTOSIDASE RELATED"/>
    <property type="match status" value="1"/>
</dbReference>
<feature type="domain" description="Beta-galactosidase galactose-binding" evidence="13">
    <location>
        <begin position="412"/>
        <end position="498"/>
    </location>
</feature>
<dbReference type="GO" id="GO:0005975">
    <property type="term" value="P:carbohydrate metabolic process"/>
    <property type="evidence" value="ECO:0007669"/>
    <property type="project" value="InterPro"/>
</dbReference>
<dbReference type="GO" id="GO:0004565">
    <property type="term" value="F:beta-galactosidase activity"/>
    <property type="evidence" value="ECO:0007669"/>
    <property type="project" value="UniProtKB-EC"/>
</dbReference>
<evidence type="ECO:0000256" key="6">
    <source>
        <dbReference type="ARBA" id="ARBA00022729"/>
    </source>
</evidence>
<keyword evidence="7 9" id="KW-0378">Hydrolase</keyword>
<reference evidence="15" key="1">
    <citation type="submission" date="2013-09" db="EMBL/GenBank/DDBJ databases">
        <title>Corchorus olitorius genome sequencing.</title>
        <authorList>
            <person name="Alam M."/>
            <person name="Haque M.S."/>
            <person name="Islam M.S."/>
            <person name="Emdad E.M."/>
            <person name="Islam M.M."/>
            <person name="Ahmed B."/>
            <person name="Halim A."/>
            <person name="Hossen Q.M.M."/>
            <person name="Hossain M.Z."/>
            <person name="Ahmed R."/>
            <person name="Khan M.M."/>
            <person name="Islam R."/>
            <person name="Rashid M.M."/>
            <person name="Khan S.A."/>
            <person name="Rahman M.S."/>
            <person name="Alam M."/>
            <person name="Yahiya A.S."/>
            <person name="Khan M.S."/>
            <person name="Azam M.S."/>
            <person name="Haque T."/>
            <person name="Lashkar M.Z.H."/>
            <person name="Akhand A.I."/>
            <person name="Morshed G."/>
            <person name="Roy S."/>
            <person name="Uddin K.S."/>
            <person name="Rabeya T."/>
            <person name="Hossain A.S."/>
            <person name="Chowdhury A."/>
            <person name="Snigdha A.R."/>
            <person name="Mortoza M.S."/>
            <person name="Matin S.A."/>
            <person name="Hoque S.M.E."/>
            <person name="Islam M.K."/>
            <person name="Roy D.K."/>
            <person name="Haider R."/>
            <person name="Moosa M.M."/>
            <person name="Elias S.M."/>
            <person name="Hasan A.M."/>
            <person name="Jahan S."/>
            <person name="Shafiuddin M."/>
            <person name="Mahmood N."/>
            <person name="Shommy N.S."/>
        </authorList>
    </citation>
    <scope>NUCLEOTIDE SEQUENCE [LARGE SCALE GENOMIC DNA]</scope>
    <source>
        <strain evidence="15">cv. O-4</strain>
    </source>
</reference>
<dbReference type="Gene3D" id="2.60.120.260">
    <property type="entry name" value="Galactose-binding domain-like"/>
    <property type="match status" value="4"/>
</dbReference>
<dbReference type="Proteomes" id="UP000187203">
    <property type="component" value="Unassembled WGS sequence"/>
</dbReference>
<dbReference type="InterPro" id="IPR019801">
    <property type="entry name" value="Glyco_hydro_35_CS"/>
</dbReference>
<evidence type="ECO:0000256" key="9">
    <source>
        <dbReference type="RuleBase" id="RU000675"/>
    </source>
</evidence>
<evidence type="ECO:0000256" key="4">
    <source>
        <dbReference type="ARBA" id="ARBA00012756"/>
    </source>
</evidence>
<keyword evidence="5" id="KW-0052">Apoplast</keyword>
<name>A0A1R3JA32_9ROSI</name>
<keyword evidence="15" id="KW-1185">Reference proteome</keyword>
<evidence type="ECO:0000256" key="7">
    <source>
        <dbReference type="ARBA" id="ARBA00022801"/>
    </source>
</evidence>
<dbReference type="FunFam" id="2.60.120.260:FF:000076">
    <property type="entry name" value="Beta-galactosidase"/>
    <property type="match status" value="1"/>
</dbReference>
<organism evidence="14 15">
    <name type="scientific">Corchorus olitorius</name>
    <dbReference type="NCBI Taxonomy" id="93759"/>
    <lineage>
        <taxon>Eukaryota</taxon>
        <taxon>Viridiplantae</taxon>
        <taxon>Streptophyta</taxon>
        <taxon>Embryophyta</taxon>
        <taxon>Tracheophyta</taxon>
        <taxon>Spermatophyta</taxon>
        <taxon>Magnoliopsida</taxon>
        <taxon>eudicotyledons</taxon>
        <taxon>Gunneridae</taxon>
        <taxon>Pentapetalae</taxon>
        <taxon>rosids</taxon>
        <taxon>malvids</taxon>
        <taxon>Malvales</taxon>
        <taxon>Malvaceae</taxon>
        <taxon>Grewioideae</taxon>
        <taxon>Apeibeae</taxon>
        <taxon>Corchorus</taxon>
    </lineage>
</organism>
<keyword evidence="6" id="KW-0732">Signal</keyword>
<comment type="similarity">
    <text evidence="3 10">Belongs to the glycosyl hydrolase 35 family.</text>
</comment>
<comment type="caution">
    <text evidence="14">The sequence shown here is derived from an EMBL/GenBank/DDBJ whole genome shotgun (WGS) entry which is preliminary data.</text>
</comment>
<protein>
    <recommendedName>
        <fullName evidence="4 9">Beta-galactosidase</fullName>
        <ecNumber evidence="4 9">3.2.1.23</ecNumber>
    </recommendedName>
</protein>
<dbReference type="InterPro" id="IPR048913">
    <property type="entry name" value="BetaGal_gal-bd"/>
</dbReference>
<dbReference type="FunFam" id="3.20.20.80:FF:000006">
    <property type="entry name" value="Beta-galactosidase"/>
    <property type="match status" value="1"/>
</dbReference>
<feature type="domain" description="Glycoside hydrolase 35 catalytic" evidence="11">
    <location>
        <begin position="517"/>
        <end position="807"/>
    </location>
</feature>
<evidence type="ECO:0000256" key="8">
    <source>
        <dbReference type="ARBA" id="ARBA00023295"/>
    </source>
</evidence>
<dbReference type="FunFam" id="2.60.120.260:FF:000037">
    <property type="entry name" value="Beta-galactosidase"/>
    <property type="match status" value="1"/>
</dbReference>
<feature type="domain" description="Beta-galactosidase beta-sandwich" evidence="12">
    <location>
        <begin position="813"/>
        <end position="868"/>
    </location>
</feature>
<dbReference type="STRING" id="93759.A0A1R3JA32"/>
<dbReference type="Pfam" id="PF21467">
    <property type="entry name" value="BetaGal_gal-bd"/>
    <property type="match status" value="3"/>
</dbReference>
<evidence type="ECO:0000259" key="11">
    <source>
        <dbReference type="Pfam" id="PF01301"/>
    </source>
</evidence>
<evidence type="ECO:0000259" key="13">
    <source>
        <dbReference type="Pfam" id="PF21467"/>
    </source>
</evidence>
<feature type="domain" description="Beta-galactosidase beta-sandwich" evidence="12">
    <location>
        <begin position="157"/>
        <end position="212"/>
    </location>
</feature>
<dbReference type="InterPro" id="IPR017853">
    <property type="entry name" value="GH"/>
</dbReference>
<sequence>MAVGLNIGVPWIMCKQADALDPIINTCNGYYCDGFVPNKDYKPKIWTENWGAWLSEFGGTYRYRPVEDMAFATLKFIQKNGTFVNYYMYHGGTNFGRTSGRFVTTSYDYDSPIDEYGLIREPKWSHFRNMHQAIKQSEIALLWSNPTVTWPGKNLEVHTFEAGPHNCAAFLANYNLDSSATVNFRDTQYNLPAWSISILPDCKNEVFNTAKVTVPTTQPKMLPTGGTFNWQSYTEATPSIGSWKTFAANGLKGQLPTTWDHTDYLWYTTDVTIDSNEAFLKYGQLPILTVESAGHALSAFINGQLAGIAYGNSQTPQFTTSEKVKLQAGVNKIALLSSSVGLPNIGTHFEQWKIGLNSVTLKGVNAGTWDMSKWKWTYKIGTEGEDLKLYTSEGSSKVSWVDGSESAIKKPLTWYKATFDAPDGNEPLALDMNTMGKGEVWINGQSIGRHWAGNKAFGKCNKCSYVGFFNEVKCQAGCGQPSQRWYHVPRSWLWQKGNLVVVFDEWVGSVSYDGKAILINGKRRLLISGSIHYPRSTPDMWPDLINKAKEGGIDVIETYVFWNGHEPSKGQFNFEGRFDLVQFIKLIQKAGLYAFLRIGPYVCAEWNFGGLPVWLNYVPGIAFRQNNEPFKAAMQSFTEKIVDMMKAENLFEPQGGPIILAQIENEYELMEWGIGSIGKQYAEWAAKMAVGLNIGVPWVMCKQHDAVDPIINACNGYYCEGFVPNKDSKPKMWTENWGGWLSEFGGTFRYRPVEDMAFAVSKFIQKNGTFFNYYMYHGGTNFGSTSGRFVTTSYDYDSPIDEYGEHNSNPDAIHIFESEPQNCAAFLANYNQDSSATVTFRDTQYNLPAWSISILPDCKNEAFNTAKVTAHSIHPKMIPTGGTFNWYSYTEAPVSVGGTKTFAANGLKEQLSTTWDQTDYLCVTIQQDEAFLKHGQLPILTVESAGHALSAFINGQLVGTAYSHGNLNTPQITFSEKVNLQAGVNKISLLSSSVGLQNIGTHFEQWKIGILGPVTLKGVNAGTMDMSKWRWTYKIGMEGEDLKLYTSEGSSKVRWEDGSGLAIKKPLTWYKATFDAPDGNEPLALDMNTMGKGEVWINGQSIGRHWAGNKAVGKCNKCSYVGLFTEGKCQVGCGQPSQRWYHVPRSWLVPKQNLVIVFDEWGGDPSGISFIKRTI</sequence>
<evidence type="ECO:0000259" key="12">
    <source>
        <dbReference type="Pfam" id="PF17834"/>
    </source>
</evidence>
<dbReference type="Gene3D" id="3.20.20.80">
    <property type="entry name" value="Glycosidases"/>
    <property type="match status" value="2"/>
</dbReference>
<dbReference type="SUPFAM" id="SSF51445">
    <property type="entry name" value="(Trans)glycosidases"/>
    <property type="match status" value="2"/>
</dbReference>
<evidence type="ECO:0000256" key="2">
    <source>
        <dbReference type="ARBA" id="ARBA00004271"/>
    </source>
</evidence>
<feature type="domain" description="Beta-galactosidase galactose-binding" evidence="13">
    <location>
        <begin position="1067"/>
        <end position="1153"/>
    </location>
</feature>